<dbReference type="AlphaFoldDB" id="A0A7S4BAT0"/>
<proteinExistence type="predicted"/>
<evidence type="ECO:0000313" key="1">
    <source>
        <dbReference type="EMBL" id="CAE0759785.1"/>
    </source>
</evidence>
<sequence length="176" mass="19106">MKMATRRRCCVLLPNVTASMIAVLFLNGIASSSGILARTYRSTLTRQQLRQVYEQSKLACAEMGHSGAIVTFDKVTAQDRKILDAIGNSETTAERLARGLSMPSPPLTFSLVDAMLVEDAIVPALMRLLDEEQSFSTFSTAPHVSPTAGIALIEANCKIHLGAVRQKVKSECSCLY</sequence>
<reference evidence="1" key="1">
    <citation type="submission" date="2021-01" db="EMBL/GenBank/DDBJ databases">
        <authorList>
            <person name="Corre E."/>
            <person name="Pelletier E."/>
            <person name="Niang G."/>
            <person name="Scheremetjew M."/>
            <person name="Finn R."/>
            <person name="Kale V."/>
            <person name="Holt S."/>
            <person name="Cochrane G."/>
            <person name="Meng A."/>
            <person name="Brown T."/>
            <person name="Cohen L."/>
        </authorList>
    </citation>
    <scope>NUCLEOTIDE SEQUENCE</scope>
    <source>
        <strain evidence="1">CCMP645</strain>
    </source>
</reference>
<protein>
    <submittedName>
        <fullName evidence="1">Uncharacterized protein</fullName>
    </submittedName>
</protein>
<name>A0A7S4BAT0_CHRCT</name>
<gene>
    <name evidence="1" type="ORF">PCAR00345_LOCUS12391</name>
</gene>
<dbReference type="EMBL" id="HBIZ01019733">
    <property type="protein sequence ID" value="CAE0759785.1"/>
    <property type="molecule type" value="Transcribed_RNA"/>
</dbReference>
<accession>A0A7S4BAT0</accession>
<organism evidence="1">
    <name type="scientific">Chrysotila carterae</name>
    <name type="common">Marine alga</name>
    <name type="synonym">Syracosphaera carterae</name>
    <dbReference type="NCBI Taxonomy" id="13221"/>
    <lineage>
        <taxon>Eukaryota</taxon>
        <taxon>Haptista</taxon>
        <taxon>Haptophyta</taxon>
        <taxon>Prymnesiophyceae</taxon>
        <taxon>Isochrysidales</taxon>
        <taxon>Isochrysidaceae</taxon>
        <taxon>Chrysotila</taxon>
    </lineage>
</organism>